<dbReference type="OrthoDB" id="3199516at2759"/>
<feature type="region of interest" description="Disordered" evidence="1">
    <location>
        <begin position="179"/>
        <end position="201"/>
    </location>
</feature>
<dbReference type="VEuPathDB" id="FungiDB:GMDG_04727"/>
<sequence length="973" mass="106746">MNDEQAHTSSNPDSVAPESDTGHTPHSKSATSGVSSNDPSATPTQGLAPPLAMVDIGHVEESPKGDSGFRKMVSKPPKKRGPEWPSVPRRQGPLKLLDLPVDVLKEIVSEITHTNDLTALALTHSALHSLAIPHIYSRFDIVWPDATSTSDTRTGVDALTYGLSTLVMSHRLYEPLSLAQEPKPSDADASASPPPPGSRLRIGNNYSMYTRKFSLGNGPSDWVQDYMITKESGKMLGTLVALAVARMVNLETFVWDMPTGVLRDVFLSLSSLERNNKPGECRLEKFLVRWHDNSLDQPTPPGGSSLTAPGGSVIPPNSIVTSIGIPLPQDNLQHPLNPHFVGSRPASFHNSVEHPTLSVLPPLKSLSVLDIDEVSYLDEMSVLIERSKDRLQALRVGISRKACERPFVMPWDSVGLHQVDHDQTWPGAQSKIGDLRLGGVLGVIMGRVFDIHRSAKAPVALKSETTIVPDGGQTDMLTGIEALNLGGTAASDAAIEHHSQLMDMVDQDISSTNALIDGAQLLPADHGGHDHVEDESDPSKTDTEPLINDAGDADLGVSSNIISPAVEISQLNISQPFGIPASANRRPPKKDAASEKSADGSGPPKRKLLIGKLRLQVLELERVPLSIYVLQKAFDWTTLKSLTILDCAYHESLWRMLRRQFRPQLGTNSSKATPHMEYQLNLKHIHTDIATPSLISFLKDTLAPNTLEVLFLQDRRQKTSSSVTIDAIYKGPLRRHRKSLKKLLIDSSDRIPRGPSVSSENARWRTWMLSNEALSYITGGNMTSLKELSVAIDYRDWHFFLRRLPNIPGLRSLNIPFIGDHVTPAYDPKELAMQVVDMIFLRPEIELCYLGISNKCFEILENRPSGERHSGDEAVTAHGELGEQMTEDEEDEDAESDADDDDAESEADDDDGTATEAVETEGAGYELSEDSDEFDGGSEVDSDTEGNRTSLRLREILFYDDKVAIFKARHMRL</sequence>
<feature type="region of interest" description="Disordered" evidence="1">
    <location>
        <begin position="1"/>
        <end position="92"/>
    </location>
</feature>
<feature type="region of interest" description="Disordered" evidence="1">
    <location>
        <begin position="578"/>
        <end position="605"/>
    </location>
</feature>
<feature type="compositionally biased region" description="Basic and acidic residues" evidence="1">
    <location>
        <begin position="589"/>
        <end position="598"/>
    </location>
</feature>
<protein>
    <recommendedName>
        <fullName evidence="3">F-box domain-containing protein</fullName>
    </recommendedName>
</protein>
<dbReference type="RefSeq" id="XP_024321196.1">
    <property type="nucleotide sequence ID" value="XM_024471491.1"/>
</dbReference>
<feature type="region of interest" description="Disordered" evidence="1">
    <location>
        <begin position="879"/>
        <end position="951"/>
    </location>
</feature>
<organism evidence="2">
    <name type="scientific">Pseudogymnoascus destructans</name>
    <dbReference type="NCBI Taxonomy" id="655981"/>
    <lineage>
        <taxon>Eukaryota</taxon>
        <taxon>Fungi</taxon>
        <taxon>Dikarya</taxon>
        <taxon>Ascomycota</taxon>
        <taxon>Pezizomycotina</taxon>
        <taxon>Leotiomycetes</taxon>
        <taxon>Thelebolales</taxon>
        <taxon>Thelebolaceae</taxon>
        <taxon>Pseudogymnoascus</taxon>
    </lineage>
</organism>
<feature type="region of interest" description="Disordered" evidence="1">
    <location>
        <begin position="521"/>
        <end position="550"/>
    </location>
</feature>
<name>A0A177A1D1_9PEZI</name>
<dbReference type="GeneID" id="36290971"/>
<dbReference type="EMBL" id="KV441406">
    <property type="protein sequence ID" value="OAF55897.1"/>
    <property type="molecule type" value="Genomic_DNA"/>
</dbReference>
<evidence type="ECO:0008006" key="3">
    <source>
        <dbReference type="Google" id="ProtNLM"/>
    </source>
</evidence>
<feature type="compositionally biased region" description="Polar residues" evidence="1">
    <location>
        <begin position="22"/>
        <end position="45"/>
    </location>
</feature>
<reference evidence="2" key="1">
    <citation type="submission" date="2016-03" db="EMBL/GenBank/DDBJ databases">
        <title>Updated assembly of Pseudogymnoascus destructans, the fungus causing white-nose syndrome of bats.</title>
        <authorList>
            <person name="Palmer J.M."/>
            <person name="Drees K.P."/>
            <person name="Foster J.T."/>
            <person name="Lindner D.L."/>
        </authorList>
    </citation>
    <scope>NUCLEOTIDE SEQUENCE [LARGE SCALE GENOMIC DNA]</scope>
    <source>
        <strain evidence="2">20631-21</strain>
    </source>
</reference>
<gene>
    <name evidence="2" type="ORF">VC83_07927</name>
</gene>
<proteinExistence type="predicted"/>
<feature type="compositionally biased region" description="Acidic residues" evidence="1">
    <location>
        <begin position="885"/>
        <end position="913"/>
    </location>
</feature>
<feature type="compositionally biased region" description="Basic and acidic residues" evidence="1">
    <location>
        <begin position="57"/>
        <end position="69"/>
    </location>
</feature>
<feature type="compositionally biased region" description="Low complexity" evidence="1">
    <location>
        <begin position="914"/>
        <end position="923"/>
    </location>
</feature>
<accession>A0A177A1D1</accession>
<dbReference type="AlphaFoldDB" id="A0A177A1D1"/>
<evidence type="ECO:0000313" key="2">
    <source>
        <dbReference type="EMBL" id="OAF55897.1"/>
    </source>
</evidence>
<dbReference type="Proteomes" id="UP000077154">
    <property type="component" value="Unassembled WGS sequence"/>
</dbReference>
<feature type="compositionally biased region" description="Acidic residues" evidence="1">
    <location>
        <begin position="927"/>
        <end position="944"/>
    </location>
</feature>
<feature type="compositionally biased region" description="Basic and acidic residues" evidence="1">
    <location>
        <begin position="526"/>
        <end position="543"/>
    </location>
</feature>
<dbReference type="eggNOG" id="ENOG502R3N6">
    <property type="taxonomic scope" value="Eukaryota"/>
</dbReference>
<evidence type="ECO:0000256" key="1">
    <source>
        <dbReference type="SAM" id="MobiDB-lite"/>
    </source>
</evidence>